<name>A0ABS4REC7_9BACI</name>
<keyword evidence="2" id="KW-0175">Coiled coil</keyword>
<organism evidence="3 4">
    <name type="scientific">Cytobacillus eiseniae</name>
    <dbReference type="NCBI Taxonomy" id="762947"/>
    <lineage>
        <taxon>Bacteria</taxon>
        <taxon>Bacillati</taxon>
        <taxon>Bacillota</taxon>
        <taxon>Bacilli</taxon>
        <taxon>Bacillales</taxon>
        <taxon>Bacillaceae</taxon>
        <taxon>Cytobacillus</taxon>
    </lineage>
</organism>
<dbReference type="EMBL" id="JAGIKZ010000008">
    <property type="protein sequence ID" value="MBP2241257.1"/>
    <property type="molecule type" value="Genomic_DNA"/>
</dbReference>
<dbReference type="PIRSF" id="PIRSF026508">
    <property type="entry name" value="TelA"/>
    <property type="match status" value="1"/>
</dbReference>
<keyword evidence="4" id="KW-1185">Reference proteome</keyword>
<dbReference type="PANTHER" id="PTHR38432">
    <property type="entry name" value="TELA-LIKE PROTEIN SAOUHSC_01408"/>
    <property type="match status" value="1"/>
</dbReference>
<proteinExistence type="inferred from homology"/>
<dbReference type="Proteomes" id="UP001519293">
    <property type="component" value="Unassembled WGS sequence"/>
</dbReference>
<dbReference type="InterPro" id="IPR008863">
    <property type="entry name" value="Toxic_anion-R_TelA"/>
</dbReference>
<dbReference type="Pfam" id="PF05816">
    <property type="entry name" value="TelA"/>
    <property type="match status" value="1"/>
</dbReference>
<evidence type="ECO:0000256" key="1">
    <source>
        <dbReference type="PIRNR" id="PIRNR026508"/>
    </source>
</evidence>
<reference evidence="3 4" key="1">
    <citation type="submission" date="2021-03" db="EMBL/GenBank/DDBJ databases">
        <title>Genomic Encyclopedia of Type Strains, Phase IV (KMG-IV): sequencing the most valuable type-strain genomes for metagenomic binning, comparative biology and taxonomic classification.</title>
        <authorList>
            <person name="Goeker M."/>
        </authorList>
    </citation>
    <scope>NUCLEOTIDE SEQUENCE [LARGE SCALE GENOMIC DNA]</scope>
    <source>
        <strain evidence="3 4">DSM 26675</strain>
    </source>
</reference>
<sequence length="369" mass="42193">MNQMQQTNLDLTLNKAPEEKLTEASVSEIKLALRQDPEVMNLARTIDEKDQIQILEFGKEPATQISRFSDQILGNMRATKVEDSGELLKQLGRIMDKFDKKDFEKTSGGLFGKLFKKGEKLMDKLFGKYQTMGHEIDKVYVEISKYQNEMVDSTTMLDQMYEQNYQYYITLEKYAVAGQMKVDELKANQLPQLESRAAAGDQMASMQLDTLRNAVDLLEQRVYDLEMAKMVSLQTAPQIRLLQRGNTKLIGKINSAFVTTIPIFKNGLIQAVAAKRQKLVADSMNELDRRTNEMLLRNAQNISTQSADIARLAGSPSIKIETIEESWNIIIKGMQETKAIEEENKRMREEGTKRLEQLQDNFKKIKQQG</sequence>
<comment type="caution">
    <text evidence="3">The sequence shown here is derived from an EMBL/GenBank/DDBJ whole genome shotgun (WGS) entry which is preliminary data.</text>
</comment>
<protein>
    <submittedName>
        <fullName evidence="3">Uncharacterized protein YaaN involved in tellurite resistance</fullName>
    </submittedName>
</protein>
<gene>
    <name evidence="3" type="ORF">J2Z40_001819</name>
</gene>
<comment type="similarity">
    <text evidence="1">Belongs to the TelA family.</text>
</comment>
<evidence type="ECO:0000313" key="4">
    <source>
        <dbReference type="Proteomes" id="UP001519293"/>
    </source>
</evidence>
<accession>A0ABS4REC7</accession>
<evidence type="ECO:0000256" key="2">
    <source>
        <dbReference type="SAM" id="Coils"/>
    </source>
</evidence>
<dbReference type="PANTHER" id="PTHR38432:SF2">
    <property type="entry name" value="TELLURITE RESISTANCE PROTEIN"/>
    <property type="match status" value="1"/>
</dbReference>
<feature type="coiled-coil region" evidence="2">
    <location>
        <begin position="341"/>
        <end position="368"/>
    </location>
</feature>
<evidence type="ECO:0000313" key="3">
    <source>
        <dbReference type="EMBL" id="MBP2241257.1"/>
    </source>
</evidence>